<keyword evidence="4 8" id="KW-1133">Transmembrane helix</keyword>
<comment type="subcellular location">
    <subcellularLocation>
        <location evidence="1">Membrane</location>
    </subcellularLocation>
</comment>
<evidence type="ECO:0000313" key="10">
    <source>
        <dbReference type="EMBL" id="CAD9348339.1"/>
    </source>
</evidence>
<feature type="domain" description="Guanylate cyclase" evidence="9">
    <location>
        <begin position="485"/>
        <end position="614"/>
    </location>
</feature>
<dbReference type="GO" id="GO:0004383">
    <property type="term" value="F:guanylate cyclase activity"/>
    <property type="evidence" value="ECO:0007669"/>
    <property type="project" value="TreeGrafter"/>
</dbReference>
<evidence type="ECO:0000256" key="6">
    <source>
        <dbReference type="ARBA" id="ARBA00023239"/>
    </source>
</evidence>
<evidence type="ECO:0000256" key="7">
    <source>
        <dbReference type="RuleBase" id="RU000405"/>
    </source>
</evidence>
<keyword evidence="5 8" id="KW-0472">Membrane</keyword>
<feature type="transmembrane region" description="Helical" evidence="8">
    <location>
        <begin position="426"/>
        <end position="452"/>
    </location>
</feature>
<sequence length="689" mass="77682">MLSSIVTRRRGSATGSASSMDENAGVMMLWDHLTRQRSGDEFCSDEDESDDESKKKTRLFHSSSEHSWVNCYTPRCVTARIDRGVICAHRHIIFATVIFFAIICGASIGTTLCVARNYAREAKQMAYHYGTMGRQLLTNQMDTTLNSIHALMHGIYDDEMLRDIPFRIGVADQPGSAPFLSPTDYNLDDEHAGKLRYVRNVTGICDDPTLVENYFKTANVALHAARLHGVFIHHATLLPNGVVCLSSPSLESSGYALGQDLFHDPHDSAIIEKVISSTGALFYGPIQIPRTHKHSNLDVHEPESGVGDIGWEKNHNEWLIYIPIDMPDSRGYAFKNHWGILEVSLDWDKFLHGSGILPFFEQRNDLGFVLKRENGDERSPAAYLARSKGVDKIDPKCFTWVELNYRDTEERWTLGVGVANGYRPPWFCLGIGMSILISLFVTSLFLFSLVTWQSHKDFLLEILPARALHKLCHGEVYAEKFDIVTIFFLDIVGYTRMSSEMQPYQVMKMLNDYFIQVDRLTKKHQIYKVETIGDAYMCVGGCPDRCMSPLGAQRVALFALDVIEMTSSFRLDDGSQLLIRCGINSGRIMAGVVGEIRPHFSLFGDTVNIASRMESTSKSMKIQCSDATYRLLRDAPDYDFNIIERGSITVKGLGEMNTWFVNGATKRRTDDVIMDSEKDKSTQSCDYDR</sequence>
<feature type="transmembrane region" description="Helical" evidence="8">
    <location>
        <begin position="92"/>
        <end position="115"/>
    </location>
</feature>
<dbReference type="EMBL" id="HBGN01031567">
    <property type="protein sequence ID" value="CAD9348339.1"/>
    <property type="molecule type" value="Transcribed_RNA"/>
</dbReference>
<dbReference type="InterPro" id="IPR018297">
    <property type="entry name" value="A/G_cyclase_CS"/>
</dbReference>
<dbReference type="Pfam" id="PF00211">
    <property type="entry name" value="Guanylate_cyc"/>
    <property type="match status" value="1"/>
</dbReference>
<evidence type="ECO:0000256" key="8">
    <source>
        <dbReference type="SAM" id="Phobius"/>
    </source>
</evidence>
<accession>A0A7S2EQE3</accession>
<dbReference type="PANTHER" id="PTHR11920:SF335">
    <property type="entry name" value="GUANYLATE CYCLASE"/>
    <property type="match status" value="1"/>
</dbReference>
<keyword evidence="6 7" id="KW-0456">Lyase</keyword>
<evidence type="ECO:0000256" key="2">
    <source>
        <dbReference type="ARBA" id="ARBA00022692"/>
    </source>
</evidence>
<dbReference type="InterPro" id="IPR050401">
    <property type="entry name" value="Cyclic_nucleotide_synthase"/>
</dbReference>
<reference evidence="10" key="1">
    <citation type="submission" date="2021-01" db="EMBL/GenBank/DDBJ databases">
        <authorList>
            <person name="Corre E."/>
            <person name="Pelletier E."/>
            <person name="Niang G."/>
            <person name="Scheremetjew M."/>
            <person name="Finn R."/>
            <person name="Kale V."/>
            <person name="Holt S."/>
            <person name="Cochrane G."/>
            <person name="Meng A."/>
            <person name="Brown T."/>
            <person name="Cohen L."/>
        </authorList>
    </citation>
    <scope>NUCLEOTIDE SEQUENCE</scope>
    <source>
        <strain evidence="10">Pop2</strain>
    </source>
</reference>
<dbReference type="PROSITE" id="PS50125">
    <property type="entry name" value="GUANYLATE_CYCLASE_2"/>
    <property type="match status" value="1"/>
</dbReference>
<gene>
    <name evidence="10" type="ORF">DBRI1063_LOCUS20363</name>
</gene>
<name>A0A7S2EQE3_9STRA</name>
<dbReference type="GO" id="GO:0007168">
    <property type="term" value="P:receptor guanylyl cyclase signaling pathway"/>
    <property type="evidence" value="ECO:0007669"/>
    <property type="project" value="TreeGrafter"/>
</dbReference>
<evidence type="ECO:0000256" key="1">
    <source>
        <dbReference type="ARBA" id="ARBA00004370"/>
    </source>
</evidence>
<keyword evidence="2 8" id="KW-0812">Transmembrane</keyword>
<evidence type="ECO:0000256" key="3">
    <source>
        <dbReference type="ARBA" id="ARBA00022741"/>
    </source>
</evidence>
<dbReference type="InterPro" id="IPR029787">
    <property type="entry name" value="Nucleotide_cyclase"/>
</dbReference>
<dbReference type="PROSITE" id="PS00452">
    <property type="entry name" value="GUANYLATE_CYCLASE_1"/>
    <property type="match status" value="1"/>
</dbReference>
<dbReference type="GO" id="GO:0004016">
    <property type="term" value="F:adenylate cyclase activity"/>
    <property type="evidence" value="ECO:0007669"/>
    <property type="project" value="TreeGrafter"/>
</dbReference>
<dbReference type="SMART" id="SM00044">
    <property type="entry name" value="CYCc"/>
    <property type="match status" value="1"/>
</dbReference>
<organism evidence="10">
    <name type="scientific">Ditylum brightwellii</name>
    <dbReference type="NCBI Taxonomy" id="49249"/>
    <lineage>
        <taxon>Eukaryota</taxon>
        <taxon>Sar</taxon>
        <taxon>Stramenopiles</taxon>
        <taxon>Ochrophyta</taxon>
        <taxon>Bacillariophyta</taxon>
        <taxon>Mediophyceae</taxon>
        <taxon>Lithodesmiophycidae</taxon>
        <taxon>Lithodesmiales</taxon>
        <taxon>Lithodesmiaceae</taxon>
        <taxon>Ditylum</taxon>
    </lineage>
</organism>
<evidence type="ECO:0000256" key="4">
    <source>
        <dbReference type="ARBA" id="ARBA00022989"/>
    </source>
</evidence>
<keyword evidence="3" id="KW-0547">Nucleotide-binding</keyword>
<dbReference type="GO" id="GO:0005886">
    <property type="term" value="C:plasma membrane"/>
    <property type="evidence" value="ECO:0007669"/>
    <property type="project" value="TreeGrafter"/>
</dbReference>
<protein>
    <recommendedName>
        <fullName evidence="9">Guanylate cyclase domain-containing protein</fullName>
    </recommendedName>
</protein>
<dbReference type="FunFam" id="3.30.70.1230:FF:000059">
    <property type="entry name" value="Guanylate cyclase"/>
    <property type="match status" value="1"/>
</dbReference>
<evidence type="ECO:0000259" key="9">
    <source>
        <dbReference type="PROSITE" id="PS50125"/>
    </source>
</evidence>
<dbReference type="GO" id="GO:0000166">
    <property type="term" value="F:nucleotide binding"/>
    <property type="evidence" value="ECO:0007669"/>
    <property type="project" value="UniProtKB-KW"/>
</dbReference>
<comment type="similarity">
    <text evidence="7">Belongs to the adenylyl cyclase class-4/guanylyl cyclase family.</text>
</comment>
<dbReference type="GO" id="GO:0001653">
    <property type="term" value="F:peptide receptor activity"/>
    <property type="evidence" value="ECO:0007669"/>
    <property type="project" value="TreeGrafter"/>
</dbReference>
<dbReference type="CDD" id="cd07302">
    <property type="entry name" value="CHD"/>
    <property type="match status" value="1"/>
</dbReference>
<dbReference type="SUPFAM" id="SSF55073">
    <property type="entry name" value="Nucleotide cyclase"/>
    <property type="match status" value="1"/>
</dbReference>
<evidence type="ECO:0000256" key="5">
    <source>
        <dbReference type="ARBA" id="ARBA00023136"/>
    </source>
</evidence>
<dbReference type="AlphaFoldDB" id="A0A7S2EQE3"/>
<dbReference type="GO" id="GO:0035556">
    <property type="term" value="P:intracellular signal transduction"/>
    <property type="evidence" value="ECO:0007669"/>
    <property type="project" value="InterPro"/>
</dbReference>
<dbReference type="InterPro" id="IPR001054">
    <property type="entry name" value="A/G_cyclase"/>
</dbReference>
<proteinExistence type="inferred from homology"/>
<dbReference type="Gene3D" id="3.30.70.1230">
    <property type="entry name" value="Nucleotide cyclase"/>
    <property type="match status" value="1"/>
</dbReference>
<dbReference type="PANTHER" id="PTHR11920">
    <property type="entry name" value="GUANYLYL CYCLASE"/>
    <property type="match status" value="1"/>
</dbReference>